<organism evidence="1 2">
    <name type="scientific">Talaromyces atroroseus</name>
    <dbReference type="NCBI Taxonomy" id="1441469"/>
    <lineage>
        <taxon>Eukaryota</taxon>
        <taxon>Fungi</taxon>
        <taxon>Dikarya</taxon>
        <taxon>Ascomycota</taxon>
        <taxon>Pezizomycotina</taxon>
        <taxon>Eurotiomycetes</taxon>
        <taxon>Eurotiomycetidae</taxon>
        <taxon>Eurotiales</taxon>
        <taxon>Trichocomaceae</taxon>
        <taxon>Talaromyces</taxon>
        <taxon>Talaromyces sect. Trachyspermi</taxon>
    </lineage>
</organism>
<evidence type="ECO:0000313" key="2">
    <source>
        <dbReference type="Proteomes" id="UP000214365"/>
    </source>
</evidence>
<dbReference type="AlphaFoldDB" id="A0A225B677"/>
<protein>
    <submittedName>
        <fullName evidence="1">Uncharacterized protein</fullName>
    </submittedName>
</protein>
<sequence length="417" mass="47225">MEVDIFFKLPDEREFMLKVLNSLTIGELITIVKNKTEHYDIILTCAGAPLPPGKSLEELDIRSGYVFGIESDWESRVKAIEEKAKGLAKSSTLPLRFLLPARCSMIRGVETGPIQLAEHLLKEIQKVHLNASDISQKRVLGIFSIGVSRELFTVPERTLENFQDLLKAGYDENNEPYSRLRIDILMIPAMIQIRQNSGIPYQSSDLIQSKKRKRGQNTPRKDLKMFFEYELQTEITDPETNTTYVLTGRADWAAGHSERGTSDSVLVCVEAKRSDMFSTVEAQLTAYLAICRHERLIAEKHVVAVQGFGSDGDRFLFQILTSDRILYQSKIYDTRDKNDLEVVYNFMIYQLEAAIHLSPTCTPVKGSQVIKKRSVKEKGTDLYSKFGPLPIIDEGTATVPDDVDFKAYLKSTYGSKY</sequence>
<gene>
    <name evidence="1" type="ORF">UA08_03298</name>
</gene>
<dbReference type="GeneID" id="31003053"/>
<dbReference type="OrthoDB" id="4360040at2759"/>
<proteinExistence type="predicted"/>
<keyword evidence="2" id="KW-1185">Reference proteome</keyword>
<dbReference type="SUPFAM" id="SSF54236">
    <property type="entry name" value="Ubiquitin-like"/>
    <property type="match status" value="1"/>
</dbReference>
<accession>A0A225B677</accession>
<reference evidence="1 2" key="1">
    <citation type="submission" date="2015-06" db="EMBL/GenBank/DDBJ databases">
        <title>Talaromyces atroroseus IBT 11181 draft genome.</title>
        <authorList>
            <person name="Rasmussen K.B."/>
            <person name="Rasmussen S."/>
            <person name="Petersen B."/>
            <person name="Sicheritz-Ponten T."/>
            <person name="Mortensen U.H."/>
            <person name="Thrane U."/>
        </authorList>
    </citation>
    <scope>NUCLEOTIDE SEQUENCE [LARGE SCALE GENOMIC DNA]</scope>
    <source>
        <strain evidence="1 2">IBT 11181</strain>
    </source>
</reference>
<dbReference type="InterPro" id="IPR029071">
    <property type="entry name" value="Ubiquitin-like_domsf"/>
</dbReference>
<dbReference type="EMBL" id="LFMY01000004">
    <property type="protein sequence ID" value="OKL61407.1"/>
    <property type="molecule type" value="Genomic_DNA"/>
</dbReference>
<name>A0A225B677_TALAT</name>
<dbReference type="RefSeq" id="XP_020121528.1">
    <property type="nucleotide sequence ID" value="XM_020265583.1"/>
</dbReference>
<dbReference type="STRING" id="1441469.A0A225B677"/>
<dbReference type="Proteomes" id="UP000214365">
    <property type="component" value="Unassembled WGS sequence"/>
</dbReference>
<evidence type="ECO:0000313" key="1">
    <source>
        <dbReference type="EMBL" id="OKL61407.1"/>
    </source>
</evidence>
<comment type="caution">
    <text evidence="1">The sequence shown here is derived from an EMBL/GenBank/DDBJ whole genome shotgun (WGS) entry which is preliminary data.</text>
</comment>